<evidence type="ECO:0000256" key="1">
    <source>
        <dbReference type="SAM" id="MobiDB-lite"/>
    </source>
</evidence>
<dbReference type="InterPro" id="IPR041489">
    <property type="entry name" value="PDZ_6"/>
</dbReference>
<comment type="caution">
    <text evidence="3">The sequence shown here is derived from an EMBL/GenBank/DDBJ whole genome shotgun (WGS) entry which is preliminary data.</text>
</comment>
<dbReference type="InterPro" id="IPR036034">
    <property type="entry name" value="PDZ_sf"/>
</dbReference>
<accession>A0A524RR69</accession>
<organism evidence="3 4">
    <name type="scientific">Aphanocapsa feldmannii 277cV</name>
    <dbReference type="NCBI Taxonomy" id="2507553"/>
    <lineage>
        <taxon>Bacteria</taxon>
        <taxon>Bacillati</taxon>
        <taxon>Cyanobacteriota</taxon>
        <taxon>Cyanophyceae</taxon>
        <taxon>Oscillatoriophycideae</taxon>
        <taxon>Chroococcales</taxon>
        <taxon>Microcystaceae</taxon>
        <taxon>Aphanocapsa</taxon>
    </lineage>
</organism>
<dbReference type="SUPFAM" id="SSF50156">
    <property type="entry name" value="PDZ domain-like"/>
    <property type="match status" value="1"/>
</dbReference>
<dbReference type="Gene3D" id="2.30.42.10">
    <property type="match status" value="1"/>
</dbReference>
<evidence type="ECO:0000313" key="3">
    <source>
        <dbReference type="EMBL" id="TGG96825.1"/>
    </source>
</evidence>
<sequence length="96" mass="9965">MVVRTAPGGTGGGAGHHGHSRGGPADRSGVRPGDMITAAAGEVVRDPTDLLAVVDRVGVGGNLKLQFRRGEQQRELTLRPVERCPLQGQDPLLPAP</sequence>
<name>A0A524RR69_9CHRO</name>
<dbReference type="Proteomes" id="UP000317990">
    <property type="component" value="Unassembled WGS sequence"/>
</dbReference>
<feature type="domain" description="PDZ" evidence="2">
    <location>
        <begin position="21"/>
        <end position="69"/>
    </location>
</feature>
<protein>
    <submittedName>
        <fullName evidence="3">PDZ domain-containing protein</fullName>
    </submittedName>
</protein>
<dbReference type="AlphaFoldDB" id="A0A524RR69"/>
<reference evidence="3 4" key="1">
    <citation type="journal article" date="2019" name="mSystems">
        <title>Life at home and on the roam: Genomic adaptions reflect the dual lifestyle of an intracellular, facultative symbiont.</title>
        <authorList>
            <person name="Burgsdorf I."/>
        </authorList>
    </citation>
    <scope>NUCLEOTIDE SEQUENCE [LARGE SCALE GENOMIC DNA]</scope>
    <source>
        <strain evidence="3">277cV</strain>
    </source>
</reference>
<evidence type="ECO:0000259" key="2">
    <source>
        <dbReference type="Pfam" id="PF17820"/>
    </source>
</evidence>
<dbReference type="Pfam" id="PF17820">
    <property type="entry name" value="PDZ_6"/>
    <property type="match status" value="1"/>
</dbReference>
<dbReference type="EMBL" id="SRMO01000001">
    <property type="protein sequence ID" value="TGG96825.1"/>
    <property type="molecule type" value="Genomic_DNA"/>
</dbReference>
<proteinExistence type="predicted"/>
<feature type="region of interest" description="Disordered" evidence="1">
    <location>
        <begin position="1"/>
        <end position="33"/>
    </location>
</feature>
<evidence type="ECO:0000313" key="4">
    <source>
        <dbReference type="Proteomes" id="UP000317990"/>
    </source>
</evidence>
<gene>
    <name evidence="3" type="ORF">ERJ67_00265</name>
</gene>